<feature type="signal peptide" evidence="2">
    <location>
        <begin position="1"/>
        <end position="26"/>
    </location>
</feature>
<gene>
    <name evidence="5" type="ORF">SPPG_07644</name>
</gene>
<evidence type="ECO:0000259" key="3">
    <source>
        <dbReference type="PROSITE" id="PS50222"/>
    </source>
</evidence>
<feature type="region of interest" description="Disordered" evidence="1">
    <location>
        <begin position="688"/>
        <end position="766"/>
    </location>
</feature>
<feature type="compositionally biased region" description="Polar residues" evidence="1">
    <location>
        <begin position="688"/>
        <end position="711"/>
    </location>
</feature>
<reference evidence="5 6" key="1">
    <citation type="submission" date="2009-08" db="EMBL/GenBank/DDBJ databases">
        <title>The Genome Sequence of Spizellomyces punctatus strain DAOM BR117.</title>
        <authorList>
            <consortium name="The Broad Institute Genome Sequencing Platform"/>
            <person name="Russ C."/>
            <person name="Cuomo C."/>
            <person name="Shea T."/>
            <person name="Young S.K."/>
            <person name="Zeng Q."/>
            <person name="Koehrsen M."/>
            <person name="Haas B."/>
            <person name="Borodovsky M."/>
            <person name="Guigo R."/>
            <person name="Alvarado L."/>
            <person name="Berlin A."/>
            <person name="Bochicchio J."/>
            <person name="Borenstein D."/>
            <person name="Chapman S."/>
            <person name="Chen Z."/>
            <person name="Engels R."/>
            <person name="Freedman E."/>
            <person name="Gellesch M."/>
            <person name="Goldberg J."/>
            <person name="Griggs A."/>
            <person name="Gujja S."/>
            <person name="Heiman D."/>
            <person name="Hepburn T."/>
            <person name="Howarth C."/>
            <person name="Jen D."/>
            <person name="Larson L."/>
            <person name="Lewis B."/>
            <person name="Mehta T."/>
            <person name="Park D."/>
            <person name="Pearson M."/>
            <person name="Roberts A."/>
            <person name="Saif S."/>
            <person name="Shenoy N."/>
            <person name="Sisk P."/>
            <person name="Stolte C."/>
            <person name="Sykes S."/>
            <person name="Thomson T."/>
            <person name="Walk T."/>
            <person name="White J."/>
            <person name="Yandava C."/>
            <person name="Burger G."/>
            <person name="Gray M.W."/>
            <person name="Holland P.W.H."/>
            <person name="King N."/>
            <person name="Lang F.B.F."/>
            <person name="Roger A.J."/>
            <person name="Ruiz-Trillo I."/>
            <person name="Lander E."/>
            <person name="Nusbaum C."/>
        </authorList>
    </citation>
    <scope>NUCLEOTIDE SEQUENCE [LARGE SCALE GENOMIC DNA]</scope>
    <source>
        <strain evidence="5 6">DAOM BR117</strain>
    </source>
</reference>
<evidence type="ECO:0008006" key="7">
    <source>
        <dbReference type="Google" id="ProtNLM"/>
    </source>
</evidence>
<dbReference type="InterPro" id="IPR002048">
    <property type="entry name" value="EF_hand_dom"/>
</dbReference>
<name>A0A0L0H8G6_SPIPD</name>
<proteinExistence type="predicted"/>
<dbReference type="STRING" id="645134.A0A0L0H8G6"/>
<dbReference type="EMBL" id="KQ257465">
    <property type="protein sequence ID" value="KNC97256.1"/>
    <property type="molecule type" value="Genomic_DNA"/>
</dbReference>
<evidence type="ECO:0000256" key="2">
    <source>
        <dbReference type="SAM" id="SignalP"/>
    </source>
</evidence>
<dbReference type="PROSITE" id="PS00018">
    <property type="entry name" value="EF_HAND_1"/>
    <property type="match status" value="1"/>
</dbReference>
<dbReference type="InParanoid" id="A0A0L0H8G6"/>
<evidence type="ECO:0000313" key="6">
    <source>
        <dbReference type="Proteomes" id="UP000053201"/>
    </source>
</evidence>
<keyword evidence="2" id="KW-0732">Signal</keyword>
<keyword evidence="6" id="KW-1185">Reference proteome</keyword>
<protein>
    <recommendedName>
        <fullName evidence="7">EF-hand domain-containing protein</fullName>
    </recommendedName>
</protein>
<feature type="compositionally biased region" description="Acidic residues" evidence="1">
    <location>
        <begin position="721"/>
        <end position="759"/>
    </location>
</feature>
<sequence>MNSTPRLVLLLLLGLFSSGAILQSTAQQPVYDLSDHLVNHLANRAITRHRHKSGRDNYLRVLQAYDGNGDGSLDREEILAMINSIDKSVGKKADNEEVPKFVHIKRAVGLHDFADEDLVEQIMVHVGNTGTLRHETLSSMAADAKLRDENNDVYGATCDLIDRKVQELGPSSCDLELRAALSICMKHASILSSLECLSTAKAQDLCSCFDTSQFTKRDFMPIEMSTVIAAHTHELIARADSFEMTNWPYELLDGPSRSRLTPARMPKLQRIGLAVLKAVIRGGARIVFTALRIGGVVLGPVGIPIAAVEIFEFCVLSPAIFMFTVILIDSRGFDRASQYHFNGAAYQLFFLRHHFRFVLTLAGTVTWFVEDFRHPIETLRSTGDLLPVDFVVWSTDQPAPKCSLLLYWSDSCGFQSTGASHTCSHDGRRVHGNSCVDIGRDGSCGCGDFPLLWCSSLCWKVTEGCCCEALKFRDPVPGSLAAASSFEEPLGSVSDCAKLCVHSPGCSAFSVMPNEDDANKAVCRISTTDSVAIERNDAATTFYSKGASDEFAGGVTFRDIVQTLKVMYNSDTCDTGGRWDAAIKQVGLALMVMGNCLRRVVDVFPQLINSMISDYTNVGDFDTAVVKLRKYLAAGLTAQREVVRGCAYLDNPEGLAAFAAMNIYTASRGINMVPVAEDLLGRATATGLNPSNGYWNGNPSTGVNEQNQILTTRGRRSRSDFEDDDPVDPDNPDDPPEDGPDPPEDPGEDDPDKDYEDADKDPNGEPFLKRFRGLLCVRVTVTVTRRPVPQEVEWINLYVVNDGQADSMVQEHVRYECQNLMQNGVPVVWSSTNVKAYPNACTLKERRRIWVDGGKTHTRSTEVFKQQLGPIVIDGTEKDYYFDEIMVTHNDEDHFASFLKVLRSGGDNLGPRGRWVPLQAPMTWNNPMDISTRTIVSATEHNDYTKAVNFLAHSVVPLIGPKAKTFRLPDTKKKWRDIITAAGLTPPNEPWVDSMALVNPDSAGKQGHAFTSILFELWQRSSDNGLQVSPGYVGGRPPGQSFRLAVSGSTDVLWPPTRQLTDIYGRRSFGGTRPDRVTTQEPLVTRSFSSYVADEQCMPAENAPLGIAPVCSSSPFVALDERELPDSKLDVAPLKNYISIVTQPHLGAVKLLLTGDVIAQSFARFTTGRDSHLVKVAHHGSKNTGSRADVSGFTNADVFVITGKWRGGRVDGDHPYAVKFILWIIQEHFKVRADNTLRIYVLDAPSDSNIPNTAFRRFKDPTFRPADCNFEIWRTNSKKAGFFKFSTKSTADDSGSPIDKVVDGAVLMDFGSKPAKGNCNLSWDSTDNF</sequence>
<dbReference type="PROSITE" id="PS50948">
    <property type="entry name" value="PAN"/>
    <property type="match status" value="1"/>
</dbReference>
<evidence type="ECO:0000313" key="5">
    <source>
        <dbReference type="EMBL" id="KNC97256.1"/>
    </source>
</evidence>
<dbReference type="InterPro" id="IPR003609">
    <property type="entry name" value="Pan_app"/>
</dbReference>
<dbReference type="InterPro" id="IPR036866">
    <property type="entry name" value="RibonucZ/Hydroxyglut_hydro"/>
</dbReference>
<dbReference type="PROSITE" id="PS50222">
    <property type="entry name" value="EF_HAND_2"/>
    <property type="match status" value="1"/>
</dbReference>
<feature type="domain" description="EF-hand" evidence="3">
    <location>
        <begin position="53"/>
        <end position="88"/>
    </location>
</feature>
<organism evidence="5 6">
    <name type="scientific">Spizellomyces punctatus (strain DAOM BR117)</name>
    <dbReference type="NCBI Taxonomy" id="645134"/>
    <lineage>
        <taxon>Eukaryota</taxon>
        <taxon>Fungi</taxon>
        <taxon>Fungi incertae sedis</taxon>
        <taxon>Chytridiomycota</taxon>
        <taxon>Chytridiomycota incertae sedis</taxon>
        <taxon>Chytridiomycetes</taxon>
        <taxon>Spizellomycetales</taxon>
        <taxon>Spizellomycetaceae</taxon>
        <taxon>Spizellomyces</taxon>
    </lineage>
</organism>
<dbReference type="GO" id="GO:0005509">
    <property type="term" value="F:calcium ion binding"/>
    <property type="evidence" value="ECO:0007669"/>
    <property type="project" value="InterPro"/>
</dbReference>
<feature type="domain" description="Apple" evidence="4">
    <location>
        <begin position="467"/>
        <end position="547"/>
    </location>
</feature>
<dbReference type="Proteomes" id="UP000053201">
    <property type="component" value="Unassembled WGS sequence"/>
</dbReference>
<accession>A0A0L0H8G6</accession>
<evidence type="ECO:0000259" key="4">
    <source>
        <dbReference type="PROSITE" id="PS50948"/>
    </source>
</evidence>
<dbReference type="InterPro" id="IPR018247">
    <property type="entry name" value="EF_Hand_1_Ca_BS"/>
</dbReference>
<feature type="chain" id="PRO_5005539774" description="EF-hand domain-containing protein" evidence="2">
    <location>
        <begin position="27"/>
        <end position="1329"/>
    </location>
</feature>
<dbReference type="VEuPathDB" id="FungiDB:SPPG_07644"/>
<dbReference type="Gene3D" id="3.60.15.10">
    <property type="entry name" value="Ribonuclease Z/Hydroxyacylglutathione hydrolase-like"/>
    <property type="match status" value="1"/>
</dbReference>
<dbReference type="GeneID" id="27690846"/>
<dbReference type="OrthoDB" id="2100336at2759"/>
<evidence type="ECO:0000256" key="1">
    <source>
        <dbReference type="SAM" id="MobiDB-lite"/>
    </source>
</evidence>
<dbReference type="RefSeq" id="XP_016605296.1">
    <property type="nucleotide sequence ID" value="XM_016755805.1"/>
</dbReference>